<evidence type="ECO:0000313" key="4">
    <source>
        <dbReference type="EMBL" id="KMN14712.1"/>
    </source>
</evidence>
<dbReference type="Proteomes" id="UP000036325">
    <property type="component" value="Unassembled WGS sequence"/>
</dbReference>
<dbReference type="GO" id="GO:0032259">
    <property type="term" value="P:methylation"/>
    <property type="evidence" value="ECO:0007669"/>
    <property type="project" value="UniProtKB-KW"/>
</dbReference>
<gene>
    <name evidence="4" type="ORF">TU86_05290</name>
</gene>
<dbReference type="GO" id="GO:0008168">
    <property type="term" value="F:methyltransferase activity"/>
    <property type="evidence" value="ECO:0007669"/>
    <property type="project" value="UniProtKB-KW"/>
</dbReference>
<dbReference type="AlphaFoldDB" id="A0A0J6IRS1"/>
<dbReference type="STRING" id="1608994.TU86_05290"/>
<feature type="domain" description="Methyltransferase" evidence="3">
    <location>
        <begin position="43"/>
        <end position="138"/>
    </location>
</feature>
<keyword evidence="2 4" id="KW-0808">Transferase</keyword>
<organism evidence="4 5">
    <name type="scientific">Pseudomonas weihenstephanensis</name>
    <dbReference type="NCBI Taxonomy" id="1608994"/>
    <lineage>
        <taxon>Bacteria</taxon>
        <taxon>Pseudomonadati</taxon>
        <taxon>Pseudomonadota</taxon>
        <taxon>Gammaproteobacteria</taxon>
        <taxon>Pseudomonadales</taxon>
        <taxon>Pseudomonadaceae</taxon>
        <taxon>Pseudomonas</taxon>
    </lineage>
</organism>
<dbReference type="InterPro" id="IPR029063">
    <property type="entry name" value="SAM-dependent_MTases_sf"/>
</dbReference>
<dbReference type="PANTHER" id="PTHR43861:SF1">
    <property type="entry name" value="TRANS-ACONITATE 2-METHYLTRANSFERASE"/>
    <property type="match status" value="1"/>
</dbReference>
<evidence type="ECO:0000259" key="3">
    <source>
        <dbReference type="Pfam" id="PF13649"/>
    </source>
</evidence>
<proteinExistence type="predicted"/>
<dbReference type="RefSeq" id="WP_048363249.1">
    <property type="nucleotide sequence ID" value="NZ_JYLF01000002.1"/>
</dbReference>
<evidence type="ECO:0000313" key="5">
    <source>
        <dbReference type="Proteomes" id="UP000036325"/>
    </source>
</evidence>
<evidence type="ECO:0000256" key="1">
    <source>
        <dbReference type="ARBA" id="ARBA00022603"/>
    </source>
</evidence>
<evidence type="ECO:0000256" key="2">
    <source>
        <dbReference type="ARBA" id="ARBA00022679"/>
    </source>
</evidence>
<dbReference type="Pfam" id="PF13649">
    <property type="entry name" value="Methyltransf_25"/>
    <property type="match status" value="1"/>
</dbReference>
<comment type="caution">
    <text evidence="4">The sequence shown here is derived from an EMBL/GenBank/DDBJ whole genome shotgun (WGS) entry which is preliminary data.</text>
</comment>
<dbReference type="InterPro" id="IPR041698">
    <property type="entry name" value="Methyltransf_25"/>
</dbReference>
<dbReference type="PATRIC" id="fig|1608994.3.peg.1651"/>
<name>A0A0J6IRS1_9PSED</name>
<dbReference type="SUPFAM" id="SSF53335">
    <property type="entry name" value="S-adenosyl-L-methionine-dependent methyltransferases"/>
    <property type="match status" value="1"/>
</dbReference>
<reference evidence="4 5" key="1">
    <citation type="submission" date="2015-02" db="EMBL/GenBank/DDBJ databases">
        <title>Pseudomonas helleri sp. nov. and Pseudomonas weihenstephanensis sp. nov., isolated from raw cows milk.</title>
        <authorList>
            <person name="von Neubeck M."/>
            <person name="Huptas C."/>
            <person name="Wenning M."/>
            <person name="Scherer S."/>
        </authorList>
    </citation>
    <scope>NUCLEOTIDE SEQUENCE [LARGE SCALE GENOMIC DNA]</scope>
    <source>
        <strain evidence="4 5">DSM 29166</strain>
    </source>
</reference>
<dbReference type="CDD" id="cd02440">
    <property type="entry name" value="AdoMet_MTases"/>
    <property type="match status" value="1"/>
</dbReference>
<sequence>MSSFTAYDAIGDRFEVFTDTASQRSVETETFFHMVGDVKGKSVLDLACGYGYFGRELYRRGAARVVGVDISAAMIDLARKESAQHNEAIEFHVANVCDMPVMGQFERVTAAWLFNYAQSTAELDAMFKAVADNMQAGGKLIAYTVDPSFRLDDGNFTKYGVHVKSENAHEGGFRCPSEFVTTPPSEFTFYRWSHEDYERAIRKAGFSDYHWQRPLISKANRQKFPEGYWGDFERNCLQTGLVCTF</sequence>
<accession>A0A0J6IRS1</accession>
<dbReference type="EMBL" id="JYLF01000002">
    <property type="protein sequence ID" value="KMN14712.1"/>
    <property type="molecule type" value="Genomic_DNA"/>
</dbReference>
<dbReference type="PANTHER" id="PTHR43861">
    <property type="entry name" value="TRANS-ACONITATE 2-METHYLTRANSFERASE-RELATED"/>
    <property type="match status" value="1"/>
</dbReference>
<protein>
    <submittedName>
        <fullName evidence="4">Ubiquinone biosynthesis methyltransferase UbiE</fullName>
    </submittedName>
</protein>
<dbReference type="OrthoDB" id="9791837at2"/>
<dbReference type="Gene3D" id="3.40.50.150">
    <property type="entry name" value="Vaccinia Virus protein VP39"/>
    <property type="match status" value="1"/>
</dbReference>
<keyword evidence="4" id="KW-0830">Ubiquinone</keyword>
<keyword evidence="1 4" id="KW-0489">Methyltransferase</keyword>